<dbReference type="InterPro" id="IPR020084">
    <property type="entry name" value="NUDIX_hydrolase_CS"/>
</dbReference>
<comment type="cofactor">
    <cofactor evidence="1">
        <name>Mg(2+)</name>
        <dbReference type="ChEBI" id="CHEBI:18420"/>
    </cofactor>
</comment>
<dbReference type="RefSeq" id="WP_207041748.1">
    <property type="nucleotide sequence ID" value="NZ_JAFLNC010000001.1"/>
</dbReference>
<evidence type="ECO:0000256" key="1">
    <source>
        <dbReference type="ARBA" id="ARBA00001946"/>
    </source>
</evidence>
<dbReference type="Pfam" id="PF00293">
    <property type="entry name" value="NUDIX"/>
    <property type="match status" value="1"/>
</dbReference>
<dbReference type="Proteomes" id="UP000664761">
    <property type="component" value="Unassembled WGS sequence"/>
</dbReference>
<dbReference type="InterPro" id="IPR015797">
    <property type="entry name" value="NUDIX_hydrolase-like_dom_sf"/>
</dbReference>
<dbReference type="Gene3D" id="2.20.70.10">
    <property type="match status" value="1"/>
</dbReference>
<name>A0ABS3F232_9PROT</name>
<keyword evidence="2 4" id="KW-0378">Hydrolase</keyword>
<dbReference type="Gene3D" id="3.90.79.10">
    <property type="entry name" value="Nucleoside Triphosphate Pyrophosphohydrolase"/>
    <property type="match status" value="1"/>
</dbReference>
<gene>
    <name evidence="4" type="ORF">J0X12_02435</name>
</gene>
<dbReference type="PANTHER" id="PTHR43222:SF2">
    <property type="entry name" value="NUDIX HYDROLASE 23, CHLOROPLASTIC"/>
    <property type="match status" value="1"/>
</dbReference>
<accession>A0ABS3F232</accession>
<dbReference type="SUPFAM" id="SSF55811">
    <property type="entry name" value="Nudix"/>
    <property type="match status" value="1"/>
</dbReference>
<dbReference type="GO" id="GO:0016787">
    <property type="term" value="F:hydrolase activity"/>
    <property type="evidence" value="ECO:0007669"/>
    <property type="project" value="UniProtKB-KW"/>
</dbReference>
<dbReference type="InterPro" id="IPR000086">
    <property type="entry name" value="NUDIX_hydrolase_dom"/>
</dbReference>
<organism evidence="4 5">
    <name type="scientific">Sneathiella sedimenti</name>
    <dbReference type="NCBI Taxonomy" id="2816034"/>
    <lineage>
        <taxon>Bacteria</taxon>
        <taxon>Pseudomonadati</taxon>
        <taxon>Pseudomonadota</taxon>
        <taxon>Alphaproteobacteria</taxon>
        <taxon>Sneathiellales</taxon>
        <taxon>Sneathiellaceae</taxon>
        <taxon>Sneathiella</taxon>
    </lineage>
</organism>
<keyword evidence="5" id="KW-1185">Reference proteome</keyword>
<dbReference type="EMBL" id="JAFLNC010000001">
    <property type="protein sequence ID" value="MBO0332454.1"/>
    <property type="molecule type" value="Genomic_DNA"/>
</dbReference>
<dbReference type="InterPro" id="IPR029401">
    <property type="entry name" value="Nudix_N"/>
</dbReference>
<evidence type="ECO:0000313" key="5">
    <source>
        <dbReference type="Proteomes" id="UP000664761"/>
    </source>
</evidence>
<proteinExistence type="predicted"/>
<reference evidence="4 5" key="1">
    <citation type="submission" date="2021-03" db="EMBL/GenBank/DDBJ databases">
        <title>Sneathiella sp. CAU 1612 isolated from Kang Won-do.</title>
        <authorList>
            <person name="Kim W."/>
        </authorList>
    </citation>
    <scope>NUCLEOTIDE SEQUENCE [LARGE SCALE GENOMIC DNA]</scope>
    <source>
        <strain evidence="4 5">CAU 1612</strain>
    </source>
</reference>
<evidence type="ECO:0000256" key="2">
    <source>
        <dbReference type="ARBA" id="ARBA00022801"/>
    </source>
</evidence>
<comment type="caution">
    <text evidence="4">The sequence shown here is derived from an EMBL/GenBank/DDBJ whole genome shotgun (WGS) entry which is preliminary data.</text>
</comment>
<sequence>MSTPNPDDYAFERKIPDGDNMERHVCADCGWIHYDNPKIVVGSVVTFEEKFLLCRRAINPRKGYWTLPAGYLEQNETTADGAVREAFEEANANIRIRDLLALYSVTHISQVQIMYRAELDRPEFSAGPESLEVRLFEWENIPWEDLAFPTVYWALHQYMQIKDEDYFAPFANASGEMLEKSYQILRR</sequence>
<dbReference type="Pfam" id="PF14803">
    <property type="entry name" value="Zn_ribbon_Nudix"/>
    <property type="match status" value="1"/>
</dbReference>
<feature type="domain" description="Nudix hydrolase" evidence="3">
    <location>
        <begin position="36"/>
        <end position="163"/>
    </location>
</feature>
<protein>
    <submittedName>
        <fullName evidence="4">NUDIX hydrolase</fullName>
    </submittedName>
</protein>
<evidence type="ECO:0000259" key="3">
    <source>
        <dbReference type="PROSITE" id="PS51462"/>
    </source>
</evidence>
<dbReference type="PROSITE" id="PS51462">
    <property type="entry name" value="NUDIX"/>
    <property type="match status" value="1"/>
</dbReference>
<dbReference type="PANTHER" id="PTHR43222">
    <property type="entry name" value="NUDIX HYDROLASE 23"/>
    <property type="match status" value="1"/>
</dbReference>
<evidence type="ECO:0000313" key="4">
    <source>
        <dbReference type="EMBL" id="MBO0332454.1"/>
    </source>
</evidence>
<dbReference type="CDD" id="cd04511">
    <property type="entry name" value="NUDIX_Hydrolase"/>
    <property type="match status" value="1"/>
</dbReference>
<dbReference type="PROSITE" id="PS00893">
    <property type="entry name" value="NUDIX_BOX"/>
    <property type="match status" value="1"/>
</dbReference>